<dbReference type="GO" id="GO:0006779">
    <property type="term" value="P:porphyrin-containing compound biosynthetic process"/>
    <property type="evidence" value="ECO:0007669"/>
    <property type="project" value="InterPro"/>
</dbReference>
<organism evidence="2 3">
    <name type="scientific">Clostridium thermosuccinogenes</name>
    <dbReference type="NCBI Taxonomy" id="84032"/>
    <lineage>
        <taxon>Bacteria</taxon>
        <taxon>Bacillati</taxon>
        <taxon>Bacillota</taxon>
        <taxon>Clostridia</taxon>
        <taxon>Eubacteriales</taxon>
        <taxon>Clostridiaceae</taxon>
        <taxon>Clostridium</taxon>
    </lineage>
</organism>
<proteinExistence type="predicted"/>
<feature type="domain" description="Uroporphyrinogen decarboxylase (URO-D)" evidence="1">
    <location>
        <begin position="146"/>
        <end position="336"/>
    </location>
</feature>
<name>A0A2K2FS13_9CLOT</name>
<sequence length="350" mass="40702">MSYEALTREQMISVIEGKGCASRIPMIYHFWTHADTFGERKQEAALLLDEYPNDALTIPFNMPAVFDAPEDDPEYRWVNFSDPYKDQNVALDAKTAITDWSLLDGVMENFPNPYYPGLFPHNPAENGKYRLGTFWYFYFERLWSLRGMTNSLMDFYTDPESVHRLFRGFTDFYKVVLERSKKELNLDGILTSDDIGTQTGPFFSLAIFREFFKPYYKEIIDKAHSLGMHFWLHACGNIELFLPDLIELGIDVIHPIQKYTMDEKKIAEKYGKDICIWAGFDVQQTIPYGTPDEVRKEVRFMIDTYFRPDGRLMLTAGNGITSDCKVESLEALLDETYHYGIEKVRDAKLL</sequence>
<dbReference type="RefSeq" id="WP_103079806.1">
    <property type="nucleotide sequence ID" value="NZ_CP021850.1"/>
</dbReference>
<dbReference type="KEGG" id="cthd:CDO33_16785"/>
<keyword evidence="3" id="KW-1185">Reference proteome</keyword>
<comment type="caution">
    <text evidence="2">The sequence shown here is derived from an EMBL/GenBank/DDBJ whole genome shotgun (WGS) entry which is preliminary data.</text>
</comment>
<evidence type="ECO:0000313" key="3">
    <source>
        <dbReference type="Proteomes" id="UP000236151"/>
    </source>
</evidence>
<protein>
    <recommendedName>
        <fullName evidence="1">Uroporphyrinogen decarboxylase (URO-D) domain-containing protein</fullName>
    </recommendedName>
</protein>
<dbReference type="Proteomes" id="UP000236151">
    <property type="component" value="Unassembled WGS sequence"/>
</dbReference>
<dbReference type="EMBL" id="NIOJ01000001">
    <property type="protein sequence ID" value="PNU01577.1"/>
    <property type="molecule type" value="Genomic_DNA"/>
</dbReference>
<dbReference type="SUPFAM" id="SSF51726">
    <property type="entry name" value="UROD/MetE-like"/>
    <property type="match status" value="1"/>
</dbReference>
<dbReference type="OrthoDB" id="9815759at2"/>
<dbReference type="InterPro" id="IPR052024">
    <property type="entry name" value="Methanogen_methyltrans"/>
</dbReference>
<evidence type="ECO:0000259" key="1">
    <source>
        <dbReference type="Pfam" id="PF01208"/>
    </source>
</evidence>
<gene>
    <name evidence="2" type="ORF">CDQ84_00795</name>
</gene>
<dbReference type="AlphaFoldDB" id="A0A2K2FS13"/>
<dbReference type="GO" id="GO:0004853">
    <property type="term" value="F:uroporphyrinogen decarboxylase activity"/>
    <property type="evidence" value="ECO:0007669"/>
    <property type="project" value="InterPro"/>
</dbReference>
<dbReference type="InterPro" id="IPR000257">
    <property type="entry name" value="Uroporphyrinogen_deCOase"/>
</dbReference>
<dbReference type="Pfam" id="PF01208">
    <property type="entry name" value="URO-D"/>
    <property type="match status" value="1"/>
</dbReference>
<accession>A0A2K2FS13</accession>
<dbReference type="PANTHER" id="PTHR47099:SF1">
    <property type="entry name" value="METHYLCOBAMIDE:COM METHYLTRANSFERASE MTBA"/>
    <property type="match status" value="1"/>
</dbReference>
<dbReference type="InterPro" id="IPR038071">
    <property type="entry name" value="UROD/MetE-like_sf"/>
</dbReference>
<dbReference type="Gene3D" id="3.20.20.210">
    <property type="match status" value="1"/>
</dbReference>
<reference evidence="2 3" key="1">
    <citation type="submission" date="2017-06" db="EMBL/GenBank/DDBJ databases">
        <title>Investigating the central metabolism of Clostridium thermosuccinogenes.</title>
        <authorList>
            <person name="Koendjbiharie J.G."/>
            <person name="van Kranenburg R."/>
        </authorList>
    </citation>
    <scope>NUCLEOTIDE SEQUENCE [LARGE SCALE GENOMIC DNA]</scope>
    <source>
        <strain evidence="2 3">DSM 5806</strain>
    </source>
</reference>
<dbReference type="PANTHER" id="PTHR47099">
    <property type="entry name" value="METHYLCOBAMIDE:COM METHYLTRANSFERASE MTBA"/>
    <property type="match status" value="1"/>
</dbReference>
<evidence type="ECO:0000313" key="2">
    <source>
        <dbReference type="EMBL" id="PNU01577.1"/>
    </source>
</evidence>